<dbReference type="InterPro" id="IPR006570">
    <property type="entry name" value="SPK_dom"/>
</dbReference>
<feature type="compositionally biased region" description="Polar residues" evidence="1">
    <location>
        <begin position="341"/>
        <end position="351"/>
    </location>
</feature>
<dbReference type="Proteomes" id="UP000230233">
    <property type="component" value="Unassembled WGS sequence"/>
</dbReference>
<dbReference type="Pfam" id="PF04435">
    <property type="entry name" value="SPK"/>
    <property type="match status" value="2"/>
</dbReference>
<dbReference type="InterPro" id="IPR053315">
    <property type="entry name" value="Peptidase_C14A"/>
</dbReference>
<comment type="caution">
    <text evidence="3">The sequence shown here is derived from an EMBL/GenBank/DDBJ whole genome shotgun (WGS) entry which is preliminary data.</text>
</comment>
<keyword evidence="4" id="KW-1185">Reference proteome</keyword>
<dbReference type="AlphaFoldDB" id="A0A2G5SEX7"/>
<protein>
    <recommendedName>
        <fullName evidence="2">SPK domain-containing protein</fullName>
    </recommendedName>
</protein>
<feature type="compositionally biased region" description="Basic and acidic residues" evidence="1">
    <location>
        <begin position="320"/>
        <end position="340"/>
    </location>
</feature>
<accession>A0A2G5SEX7</accession>
<dbReference type="EMBL" id="PDUG01000013">
    <property type="protein sequence ID" value="PIC13421.1"/>
    <property type="molecule type" value="Genomic_DNA"/>
</dbReference>
<evidence type="ECO:0000256" key="1">
    <source>
        <dbReference type="SAM" id="MobiDB-lite"/>
    </source>
</evidence>
<feature type="compositionally biased region" description="Pro residues" evidence="1">
    <location>
        <begin position="293"/>
        <end position="306"/>
    </location>
</feature>
<feature type="compositionally biased region" description="Basic and acidic residues" evidence="1">
    <location>
        <begin position="394"/>
        <end position="403"/>
    </location>
</feature>
<proteinExistence type="predicted"/>
<evidence type="ECO:0000313" key="4">
    <source>
        <dbReference type="Proteomes" id="UP000230233"/>
    </source>
</evidence>
<evidence type="ECO:0000259" key="2">
    <source>
        <dbReference type="SMART" id="SM00583"/>
    </source>
</evidence>
<feature type="domain" description="SPK" evidence="2">
    <location>
        <begin position="148"/>
        <end position="259"/>
    </location>
</feature>
<organism evidence="3 4">
    <name type="scientific">Caenorhabditis nigoni</name>
    <dbReference type="NCBI Taxonomy" id="1611254"/>
    <lineage>
        <taxon>Eukaryota</taxon>
        <taxon>Metazoa</taxon>
        <taxon>Ecdysozoa</taxon>
        <taxon>Nematoda</taxon>
        <taxon>Chromadorea</taxon>
        <taxon>Rhabditida</taxon>
        <taxon>Rhabditina</taxon>
        <taxon>Rhabditomorpha</taxon>
        <taxon>Rhabditoidea</taxon>
        <taxon>Rhabditidae</taxon>
        <taxon>Peloderinae</taxon>
        <taxon>Caenorhabditis</taxon>
    </lineage>
</organism>
<feature type="region of interest" description="Disordered" evidence="1">
    <location>
        <begin position="285"/>
        <end position="424"/>
    </location>
</feature>
<sequence length="642" mass="74415">MASRNDQCEKAIKFISNSIKNYTEPESLERWCESAKTEAGYDKSAHSFSRSIIRRLDKIEDLKGHSLMEKVRLIFIFSRPVSPEFLRILKEAKCTVELNDEKKMTYFRSPEGDCVLQSVQDPNTHKRKFKGKPILQKTGPTRFIRNDHCEKAIQFIWNGIKNYTEPENLVRWCDLAKTEVNYDKSADSFVSIITRRLDRIKDLKGFLLMEKVRLVFLFSRPVSSELLKILKDEQCIVKLNDSKRIAYFSSPDGSCVLQSDHNQFDKNFKGKPYYYRRRKTDIQVRIPDNVQIQPPPASPQNLPSPPEMDDVKKTNGGKEAAPEEEKQEKKAPERKEEENRSASTKQKSNLNTEEDVDVTTESIQQEAPFNGRIDYDDLDIGEYPEFMASSDDEFPNHHKERQSESSQVNPKRLKIDKPRESEVAHPPEINDVETRNVEGEAAPEVEQKPEVLSVLKPAVKESLNIHNQYSQARDVKIEDFLEEIQREPEEWIFDEKSEMPLPATISLLKLAEQIETFAFNIYLNENFQQKALRAVRLFKANDQKIPIQEFNLLFNGMLAGLKRERIENSNKNSMQLIRLFKQLQRTLIRPLGEVLMAEALGILDDEIQKFGDSEDEIPLKYVQIKIDGFMTLITSSWTNLNE</sequence>
<feature type="domain" description="SPK" evidence="2">
    <location>
        <begin position="7"/>
        <end position="118"/>
    </location>
</feature>
<gene>
    <name evidence="3" type="ORF">B9Z55_027798</name>
</gene>
<dbReference type="SMART" id="SM00583">
    <property type="entry name" value="SPK"/>
    <property type="match status" value="2"/>
</dbReference>
<name>A0A2G5SEX7_9PELO</name>
<dbReference type="PANTHER" id="PTHR23362:SF0">
    <property type="entry name" value="CALPONIN-HOMOLOGY (CH) DOMAIN-CONTAINING PROTEIN-RELATED"/>
    <property type="match status" value="1"/>
</dbReference>
<reference evidence="4" key="1">
    <citation type="submission" date="2017-10" db="EMBL/GenBank/DDBJ databases">
        <title>Rapid genome shrinkage in a self-fertile nematode reveals novel sperm competition proteins.</title>
        <authorList>
            <person name="Yin D."/>
            <person name="Schwarz E.M."/>
            <person name="Thomas C.G."/>
            <person name="Felde R.L."/>
            <person name="Korf I.F."/>
            <person name="Cutter A.D."/>
            <person name="Schartner C.M."/>
            <person name="Ralston E.J."/>
            <person name="Meyer B.J."/>
            <person name="Haag E.S."/>
        </authorList>
    </citation>
    <scope>NUCLEOTIDE SEQUENCE [LARGE SCALE GENOMIC DNA]</scope>
    <source>
        <strain evidence="4">JU1422</strain>
    </source>
</reference>
<feature type="compositionally biased region" description="Basic and acidic residues" evidence="1">
    <location>
        <begin position="413"/>
        <end position="424"/>
    </location>
</feature>
<dbReference type="PANTHER" id="PTHR23362">
    <property type="entry name" value="L-PLASTIN-RELATED"/>
    <property type="match status" value="1"/>
</dbReference>
<evidence type="ECO:0000313" key="3">
    <source>
        <dbReference type="EMBL" id="PIC13421.1"/>
    </source>
</evidence>